<dbReference type="RefSeq" id="WP_149729560.1">
    <property type="nucleotide sequence ID" value="NZ_VUJV01000006.1"/>
</dbReference>
<reference evidence="1 2" key="2">
    <citation type="submission" date="2019-09" db="EMBL/GenBank/DDBJ databases">
        <authorList>
            <person name="Jin C."/>
        </authorList>
    </citation>
    <scope>NUCLEOTIDE SEQUENCE [LARGE SCALE GENOMIC DNA]</scope>
    <source>
        <strain evidence="1 2">BN130099</strain>
    </source>
</reference>
<dbReference type="EMBL" id="VUJV01000006">
    <property type="protein sequence ID" value="KAA1416890.1"/>
    <property type="molecule type" value="Genomic_DNA"/>
</dbReference>
<organism evidence="1 2">
    <name type="scientific">Nocardioides humilatus</name>
    <dbReference type="NCBI Taxonomy" id="2607660"/>
    <lineage>
        <taxon>Bacteria</taxon>
        <taxon>Bacillati</taxon>
        <taxon>Actinomycetota</taxon>
        <taxon>Actinomycetes</taxon>
        <taxon>Propionibacteriales</taxon>
        <taxon>Nocardioidaceae</taxon>
        <taxon>Nocardioides</taxon>
    </lineage>
</organism>
<accession>A0A5B1LAT8</accession>
<gene>
    <name evidence="1" type="ORF">F0U44_17030</name>
</gene>
<name>A0A5B1LAT8_9ACTN</name>
<evidence type="ECO:0000313" key="2">
    <source>
        <dbReference type="Proteomes" id="UP000325003"/>
    </source>
</evidence>
<keyword evidence="2" id="KW-1185">Reference proteome</keyword>
<protein>
    <submittedName>
        <fullName evidence="1">Cupin domain-containing protein</fullName>
    </submittedName>
</protein>
<evidence type="ECO:0000313" key="1">
    <source>
        <dbReference type="EMBL" id="KAA1416890.1"/>
    </source>
</evidence>
<dbReference type="Proteomes" id="UP000325003">
    <property type="component" value="Unassembled WGS sequence"/>
</dbReference>
<proteinExistence type="predicted"/>
<comment type="caution">
    <text evidence="1">The sequence shown here is derived from an EMBL/GenBank/DDBJ whole genome shotgun (WGS) entry which is preliminary data.</text>
</comment>
<sequence length="125" mass="13120">MPSANKMTTPVSVDLPVLQGRYADLDGYTVGFESYPEDVDPGPLFAGLPDDRCQCAHWGVVQSGQITFRWADHEETYGAGDAYYAGPGHLPLIAAGTSLVEFSPTEGLEATMAVVEGNLAAAGAV</sequence>
<dbReference type="AlphaFoldDB" id="A0A5B1LAT8"/>
<reference evidence="1 2" key="1">
    <citation type="submission" date="2019-09" db="EMBL/GenBank/DDBJ databases">
        <title>Nocardioides panacisoli sp. nov., isolated from the soil of a ginseng field.</title>
        <authorList>
            <person name="Cho C."/>
        </authorList>
    </citation>
    <scope>NUCLEOTIDE SEQUENCE [LARGE SCALE GENOMIC DNA]</scope>
    <source>
        <strain evidence="1 2">BN130099</strain>
    </source>
</reference>